<protein>
    <submittedName>
        <fullName evidence="3">Two-component system YycFG regulatory protein</fullName>
    </submittedName>
</protein>
<feature type="domain" description="Regulatory protein YycH-like" evidence="2">
    <location>
        <begin position="37"/>
        <end position="251"/>
    </location>
</feature>
<name>A0A078LVS9_9BACL</name>
<evidence type="ECO:0000256" key="1">
    <source>
        <dbReference type="SAM" id="Phobius"/>
    </source>
</evidence>
<organism evidence="3">
    <name type="scientific">Metalysinibacillus saudimassiliensis</name>
    <dbReference type="NCBI Taxonomy" id="1461583"/>
    <lineage>
        <taxon>Bacteria</taxon>
        <taxon>Bacillati</taxon>
        <taxon>Bacillota</taxon>
        <taxon>Bacilli</taxon>
        <taxon>Bacillales</taxon>
        <taxon>Caryophanaceae</taxon>
        <taxon>Metalysinibacillus</taxon>
    </lineage>
</organism>
<evidence type="ECO:0000259" key="2">
    <source>
        <dbReference type="Pfam" id="PF09648"/>
    </source>
</evidence>
<evidence type="ECO:0000313" key="3">
    <source>
        <dbReference type="EMBL" id="CDZ99303.1"/>
    </source>
</evidence>
<dbReference type="Pfam" id="PF09648">
    <property type="entry name" value="YycI"/>
    <property type="match status" value="1"/>
</dbReference>
<dbReference type="InterPro" id="IPR018604">
    <property type="entry name" value="YycI-like"/>
</dbReference>
<dbReference type="InterPro" id="IPR042274">
    <property type="entry name" value="YycH/YycI_2"/>
</dbReference>
<accession>A0A078LVS9</accession>
<proteinExistence type="predicted"/>
<dbReference type="EMBL" id="LN483073">
    <property type="protein sequence ID" value="CDZ99303.1"/>
    <property type="molecule type" value="Genomic_DNA"/>
</dbReference>
<sequence length="277" mass="32877">MDWNKTKTIFIIVFIVMNTFLYSLYKDRYQEAQNVEELGEKSIETRLKDDKITHPVFSNSPNKIPYISAEILNFKEANLTLTNQDFYFYNNDTRLHSTLIKPVKLRNIKDNDSFREFVSESVYKGSDYALWEINRDERKATFFQRVKDRTIYYNEHGLLEVYWNDRNEVTRYEQTMLKNIESLEQSDNVMPESQVVRALYDKGLLRPETTIVHMKLGYSTLVPLTETQVFVPTWEVRLHLPDDTIETHFVNNSVEGKVVDLTTPREEEKETELEDKD</sequence>
<dbReference type="AlphaFoldDB" id="A0A078LVS9"/>
<dbReference type="HOGENOM" id="CLU_078250_0_0_9"/>
<gene>
    <name evidence="3" type="primary">yycI</name>
    <name evidence="3" type="ORF">BN1050_00033</name>
</gene>
<dbReference type="PATRIC" id="fig|1461583.4.peg.33"/>
<dbReference type="Gene3D" id="3.30.310.160">
    <property type="entry name" value="YycH protein, domain 2"/>
    <property type="match status" value="1"/>
</dbReference>
<reference evidence="3" key="1">
    <citation type="submission" date="2014-07" db="EMBL/GenBank/DDBJ databases">
        <authorList>
            <person name="Urmite Genomes Urmite Genomes"/>
        </authorList>
    </citation>
    <scope>NUCLEOTIDE SEQUENCE</scope>
    <source>
        <strain evidence="3">13S34_air</strain>
    </source>
</reference>
<keyword evidence="1" id="KW-1133">Transmembrane helix</keyword>
<dbReference type="GO" id="GO:0016020">
    <property type="term" value="C:membrane"/>
    <property type="evidence" value="ECO:0007669"/>
    <property type="project" value="InterPro"/>
</dbReference>
<feature type="transmembrane region" description="Helical" evidence="1">
    <location>
        <begin position="6"/>
        <end position="25"/>
    </location>
</feature>
<keyword evidence="1" id="KW-0472">Membrane</keyword>
<keyword evidence="1" id="KW-0812">Transmembrane</keyword>